<dbReference type="PROSITE" id="PS52001">
    <property type="entry name" value="AD"/>
    <property type="match status" value="1"/>
</dbReference>
<protein>
    <recommendedName>
        <fullName evidence="1">AD domain-containing protein</fullName>
    </recommendedName>
</protein>
<dbReference type="OrthoDB" id="77463at2759"/>
<dbReference type="GeneID" id="17322490"/>
<reference evidence="3" key="1">
    <citation type="journal article" date="2013" name="Proc. Natl. Acad. Sci. U.S.A.">
        <title>Genome structure and metabolic features in the red seaweed Chondrus crispus shed light on evolution of the Archaeplastida.</title>
        <authorList>
            <person name="Collen J."/>
            <person name="Porcel B."/>
            <person name="Carre W."/>
            <person name="Ball S.G."/>
            <person name="Chaparro C."/>
            <person name="Tonon T."/>
            <person name="Barbeyron T."/>
            <person name="Michel G."/>
            <person name="Noel B."/>
            <person name="Valentin K."/>
            <person name="Elias M."/>
            <person name="Artiguenave F."/>
            <person name="Arun A."/>
            <person name="Aury J.M."/>
            <person name="Barbosa-Neto J.F."/>
            <person name="Bothwell J.H."/>
            <person name="Bouget F.Y."/>
            <person name="Brillet L."/>
            <person name="Cabello-Hurtado F."/>
            <person name="Capella-Gutierrez S."/>
            <person name="Charrier B."/>
            <person name="Cladiere L."/>
            <person name="Cock J.M."/>
            <person name="Coelho S.M."/>
            <person name="Colleoni C."/>
            <person name="Czjzek M."/>
            <person name="Da Silva C."/>
            <person name="Delage L."/>
            <person name="Denoeud F."/>
            <person name="Deschamps P."/>
            <person name="Dittami S.M."/>
            <person name="Gabaldon T."/>
            <person name="Gachon C.M."/>
            <person name="Groisillier A."/>
            <person name="Herve C."/>
            <person name="Jabbari K."/>
            <person name="Katinka M."/>
            <person name="Kloareg B."/>
            <person name="Kowalczyk N."/>
            <person name="Labadie K."/>
            <person name="Leblanc C."/>
            <person name="Lopez P.J."/>
            <person name="McLachlan D.H."/>
            <person name="Meslet-Cladiere L."/>
            <person name="Moustafa A."/>
            <person name="Nehr Z."/>
            <person name="Nyvall Collen P."/>
            <person name="Panaud O."/>
            <person name="Partensky F."/>
            <person name="Poulain J."/>
            <person name="Rensing S.A."/>
            <person name="Rousvoal S."/>
            <person name="Samson G."/>
            <person name="Symeonidi A."/>
            <person name="Weissenbach J."/>
            <person name="Zambounis A."/>
            <person name="Wincker P."/>
            <person name="Boyen C."/>
        </authorList>
    </citation>
    <scope>NUCLEOTIDE SEQUENCE [LARGE SCALE GENOMIC DNA]</scope>
    <source>
        <strain evidence="3">cv. Stackhouse</strain>
    </source>
</reference>
<evidence type="ECO:0000313" key="3">
    <source>
        <dbReference type="Proteomes" id="UP000012073"/>
    </source>
</evidence>
<organism evidence="2 3">
    <name type="scientific">Chondrus crispus</name>
    <name type="common">Carrageen Irish moss</name>
    <name type="synonym">Polymorpha crispa</name>
    <dbReference type="NCBI Taxonomy" id="2769"/>
    <lineage>
        <taxon>Eukaryota</taxon>
        <taxon>Rhodophyta</taxon>
        <taxon>Florideophyceae</taxon>
        <taxon>Rhodymeniophycidae</taxon>
        <taxon>Gigartinales</taxon>
        <taxon>Gigartinaceae</taxon>
        <taxon>Chondrus</taxon>
    </lineage>
</organism>
<keyword evidence="3" id="KW-1185">Reference proteome</keyword>
<proteinExistence type="predicted"/>
<dbReference type="EMBL" id="HG001711">
    <property type="protein sequence ID" value="CDF34956.1"/>
    <property type="molecule type" value="Genomic_DNA"/>
</dbReference>
<gene>
    <name evidence="2" type="ORF">CHC_T00003527001</name>
</gene>
<evidence type="ECO:0000259" key="1">
    <source>
        <dbReference type="PROSITE" id="PS52001"/>
    </source>
</evidence>
<dbReference type="Proteomes" id="UP000012073">
    <property type="component" value="Unassembled WGS sequence"/>
</dbReference>
<dbReference type="KEGG" id="ccp:CHC_T00003527001"/>
<accession>R7QC03</accession>
<dbReference type="AlphaFoldDB" id="R7QC03"/>
<sequence length="161" mass="17503">MCEVWRNYSKHENSYVKVTTSEGDPILGYMYTCDPETGNVGLLGSGAAVHLIFSAEINSVSPAGQLPDGVHTTLPAPEQEKGVAMGQQTVLEALRQRRISAEVKEDEEGEYIAVLDGIATIRSPFVPASCRSTSENVVMRVRKVLSEIYAAHGSGKEFENE</sequence>
<dbReference type="RefSeq" id="XP_005714775.1">
    <property type="nucleotide sequence ID" value="XM_005714718.1"/>
</dbReference>
<dbReference type="InterPro" id="IPR047574">
    <property type="entry name" value="AD"/>
</dbReference>
<dbReference type="Gene3D" id="2.30.30.100">
    <property type="match status" value="1"/>
</dbReference>
<evidence type="ECO:0000313" key="2">
    <source>
        <dbReference type="EMBL" id="CDF34956.1"/>
    </source>
</evidence>
<feature type="domain" description="AD" evidence="1">
    <location>
        <begin position="55"/>
        <end position="153"/>
    </location>
</feature>
<name>R7QC03_CHOCR</name>
<dbReference type="Gramene" id="CDF34956">
    <property type="protein sequence ID" value="CDF34956"/>
    <property type="gene ID" value="CHC_T00003527001"/>
</dbReference>